<protein>
    <submittedName>
        <fullName evidence="1">Uncharacterized protein</fullName>
    </submittedName>
</protein>
<dbReference type="KEGG" id="pars:DRW48_08150"/>
<evidence type="ECO:0000313" key="1">
    <source>
        <dbReference type="EMBL" id="AXC49666.1"/>
    </source>
</evidence>
<name>A0A344PJW1_9RHOB</name>
<proteinExistence type="predicted"/>
<organism evidence="1 2">
    <name type="scientific">Paracoccus suum</name>
    <dbReference type="NCBI Taxonomy" id="2259340"/>
    <lineage>
        <taxon>Bacteria</taxon>
        <taxon>Pseudomonadati</taxon>
        <taxon>Pseudomonadota</taxon>
        <taxon>Alphaproteobacteria</taxon>
        <taxon>Rhodobacterales</taxon>
        <taxon>Paracoccaceae</taxon>
        <taxon>Paracoccus</taxon>
    </lineage>
</organism>
<reference evidence="2" key="1">
    <citation type="submission" date="2018-07" db="EMBL/GenBank/DDBJ databases">
        <title>Genome sequencing of Paracoccus sp. SC2-6.</title>
        <authorList>
            <person name="Heo J."/>
            <person name="Kim S.-J."/>
            <person name="Kwon S.-W."/>
        </authorList>
    </citation>
    <scope>NUCLEOTIDE SEQUENCE [LARGE SCALE GENOMIC DNA]</scope>
    <source>
        <strain evidence="2">SC2-6</strain>
    </source>
</reference>
<keyword evidence="2" id="KW-1185">Reference proteome</keyword>
<dbReference type="Proteomes" id="UP000252023">
    <property type="component" value="Chromosome"/>
</dbReference>
<dbReference type="RefSeq" id="WP_114075981.1">
    <property type="nucleotide sequence ID" value="NZ_CP030918.1"/>
</dbReference>
<dbReference type="EMBL" id="CP030918">
    <property type="protein sequence ID" value="AXC49666.1"/>
    <property type="molecule type" value="Genomic_DNA"/>
</dbReference>
<evidence type="ECO:0000313" key="2">
    <source>
        <dbReference type="Proteomes" id="UP000252023"/>
    </source>
</evidence>
<gene>
    <name evidence="1" type="ORF">DRW48_08150</name>
</gene>
<sequence>MSHQYPLCYRIEDARYRELMARRSAYAAECAFASATRAVDAASGGDADAAALREMFRRQHIVWASRASYLAELEDDCFRFPEDRR</sequence>
<dbReference type="AlphaFoldDB" id="A0A344PJW1"/>
<accession>A0A344PJW1</accession>